<dbReference type="InterPro" id="IPR000873">
    <property type="entry name" value="AMP-dep_synth/lig_dom"/>
</dbReference>
<dbReference type="GO" id="GO:0008610">
    <property type="term" value="P:lipid biosynthetic process"/>
    <property type="evidence" value="ECO:0007669"/>
    <property type="project" value="UniProtKB-ARBA"/>
</dbReference>
<keyword evidence="2" id="KW-0596">Phosphopantetheine</keyword>
<protein>
    <submittedName>
        <fullName evidence="6">Putative non-ribosomal peptide synthetase</fullName>
    </submittedName>
</protein>
<dbReference type="InterPro" id="IPR020806">
    <property type="entry name" value="PKS_PP-bd"/>
</dbReference>
<dbReference type="PANTHER" id="PTHR45527:SF1">
    <property type="entry name" value="FATTY ACID SYNTHASE"/>
    <property type="match status" value="1"/>
</dbReference>
<dbReference type="Pfam" id="PF00550">
    <property type="entry name" value="PP-binding"/>
    <property type="match status" value="1"/>
</dbReference>
<dbReference type="InterPro" id="IPR036736">
    <property type="entry name" value="ACP-like_sf"/>
</dbReference>
<feature type="region of interest" description="Disordered" evidence="4">
    <location>
        <begin position="177"/>
        <end position="204"/>
    </location>
</feature>
<dbReference type="Proteomes" id="UP000011666">
    <property type="component" value="Unassembled WGS sequence"/>
</dbReference>
<evidence type="ECO:0000259" key="5">
    <source>
        <dbReference type="PROSITE" id="PS50075"/>
    </source>
</evidence>
<dbReference type="SUPFAM" id="SSF52777">
    <property type="entry name" value="CoA-dependent acyltransferases"/>
    <property type="match status" value="4"/>
</dbReference>
<dbReference type="InterPro" id="IPR045851">
    <property type="entry name" value="AMP-bd_C_sf"/>
</dbReference>
<accession>M0QRG5</accession>
<keyword evidence="7" id="KW-1185">Reference proteome</keyword>
<dbReference type="PROSITE" id="PS50075">
    <property type="entry name" value="CARRIER"/>
    <property type="match status" value="1"/>
</dbReference>
<dbReference type="Gene3D" id="3.30.559.30">
    <property type="entry name" value="Nonribosomal peptide synthetase, condensation domain"/>
    <property type="match status" value="2"/>
</dbReference>
<dbReference type="UniPathway" id="UPA00011"/>
<dbReference type="PANTHER" id="PTHR45527">
    <property type="entry name" value="NONRIBOSOMAL PEPTIDE SYNTHETASE"/>
    <property type="match status" value="1"/>
</dbReference>
<dbReference type="SUPFAM" id="SSF47336">
    <property type="entry name" value="ACP-like"/>
    <property type="match status" value="1"/>
</dbReference>
<feature type="compositionally biased region" description="Basic and acidic residues" evidence="4">
    <location>
        <begin position="177"/>
        <end position="193"/>
    </location>
</feature>
<evidence type="ECO:0000256" key="4">
    <source>
        <dbReference type="SAM" id="MobiDB-lite"/>
    </source>
</evidence>
<dbReference type="InterPro" id="IPR010071">
    <property type="entry name" value="AA_adenyl_dom"/>
</dbReference>
<dbReference type="EMBL" id="BANX01000043">
    <property type="protein sequence ID" value="GAC70911.1"/>
    <property type="molecule type" value="Genomic_DNA"/>
</dbReference>
<evidence type="ECO:0000256" key="2">
    <source>
        <dbReference type="ARBA" id="ARBA00022450"/>
    </source>
</evidence>
<dbReference type="GO" id="GO:0003824">
    <property type="term" value="F:catalytic activity"/>
    <property type="evidence" value="ECO:0007669"/>
    <property type="project" value="InterPro"/>
</dbReference>
<dbReference type="SUPFAM" id="SSF56801">
    <property type="entry name" value="Acetyl-CoA synthetase-like"/>
    <property type="match status" value="1"/>
</dbReference>
<comment type="cofactor">
    <cofactor evidence="1">
        <name>pantetheine 4'-phosphate</name>
        <dbReference type="ChEBI" id="CHEBI:47942"/>
    </cofactor>
</comment>
<sequence length="1434" mass="152943">MWSAQQALGTDIPMAIAQFIELDGEIDVGALSQSIRDVVHGSGLGFATVRVDSTGEPRMEFSCRPALDPVTHLDLRAHPDPYAAAMDWMDADAATPFLLGEHHPLQRSTLIALDNRRSIIYSRAHHIALDGYSASTMIGDIVHRYRTLASHGTLCPRNETAGDPRCLAQSILESERRYRSSPRHDRDRDHWTSESEAAAPPVHFGTGPCLPSARAHRVGSSIPAALHERMVTLAAAVGVPSTAIVLAAVALHLARLRDRSDIPLTIATSARTTVALRRAGGTMSNLLPVTIPVDGDGTVGELLATVAARASAALRHQSFRYEDMPHDRRSSPNPLSHRGPVVNIAPFPPVELSSSVRTTYRVISTGPVSDVNINFYPESRASRRLDLETNPNGHSRRSSLDLLEGLRSTFEALSDATPETVLRDLDTRSHPPISRPAVGVTTTLGQILFDSGSGREAIRTVAGSITYSEVADRAARIGSRLVDLGVCPGDRVAVVLGRGSQSVLATWAVAWAGGCVVPVDPAHPLRRRQTILRDCQPTVVICDATTAFGGDTPGAAHLTIDEPSVAESVLTTRGPVPVDADMAAFLIYTSGTTGTPKGVTIPHRGLADLIGTIDSEYDIDTGDVIAHAASPGFDTAIVEMVAAAHRGVPLAVTPDDCRSGDELATTLTSLGTTHLLTTPAVLATIPIAAAPTLTHLIIGGDRCPAPLIRRWADAGRTVRCAYGPTEATCSVLLTEPISGSADTADGDAFGATVSIPLGRPMSGVRVHVLDRRLRAVPLGGEGELYIAGPALGLGYIHATAATAAHFVADPFGRRGERLYRTGDRIRVAEDDALIFLGRNDRQVKVRGVRIELGDLDAALTSLNMIADATSTAETWETSVRLHAYVVPTDADVSVATIRTALQGVAPTHLIPATISVLASLPMTVNNKIDHARLPAPPPPAPVDATPPENPTQSLVVSALGRALDTQQTIGIDADFFDLGGDSLVATQLAAELNTTGDDRLQVRDIFDAATPREIARRLDAHPMSCGATTAPPCDQAPGQHPLAPSQRSISLPDTGIDNLIPFVLTIDAPISSDVIRDRMRTLLEEHEILRSTFGGDVFTVDPAPDGRRWSVEVLDADAPDWSVSFLHRPIDLVLHYPFRIGVAYSGEQTHIAIAFHHVAVDGASLDILIRSLLARSHESRGHFVDHAHPASAQSADLRDVDVAFWHAELDGTAAMIEIGDRPRPKTWEPRADRLRESLSARRWSAVEDAARAHCVSELTVLRAVVAHVASARADTRRIPIGALMSGRDIGGHTDTVGMFVQTVPVVCEVDADIGETIANIAAAEGRAFGHAHLSLRDLARELRASTGPPDPLFQVMLTVDRQMDMVASRLGVELTPLPVTHAKTDLHVSVVAPESGRPGYLESLYATAVFDRSTVSAIMIDLLAQIDDLGSLDA</sequence>
<dbReference type="Gene3D" id="3.40.50.12780">
    <property type="entry name" value="N-terminal domain of ligase-like"/>
    <property type="match status" value="1"/>
</dbReference>
<dbReference type="GO" id="GO:0005737">
    <property type="term" value="C:cytoplasm"/>
    <property type="evidence" value="ECO:0007669"/>
    <property type="project" value="TreeGrafter"/>
</dbReference>
<dbReference type="Gene3D" id="3.30.300.30">
    <property type="match status" value="1"/>
</dbReference>
<dbReference type="InterPro" id="IPR006162">
    <property type="entry name" value="Ppantetheine_attach_site"/>
</dbReference>
<dbReference type="STRING" id="1223545.GS4_43_00380"/>
<dbReference type="GO" id="GO:0043041">
    <property type="term" value="P:amino acid activation for nonribosomal peptide biosynthetic process"/>
    <property type="evidence" value="ECO:0007669"/>
    <property type="project" value="TreeGrafter"/>
</dbReference>
<dbReference type="PROSITE" id="PS00455">
    <property type="entry name" value="AMP_BINDING"/>
    <property type="match status" value="1"/>
</dbReference>
<dbReference type="Pfam" id="PF00668">
    <property type="entry name" value="Condensation"/>
    <property type="match status" value="2"/>
</dbReference>
<dbReference type="Gene3D" id="3.30.559.10">
    <property type="entry name" value="Chloramphenicol acetyltransferase-like domain"/>
    <property type="match status" value="2"/>
</dbReference>
<keyword evidence="3" id="KW-0597">Phosphoprotein</keyword>
<reference evidence="6 7" key="1">
    <citation type="submission" date="2013-01" db="EMBL/GenBank/DDBJ databases">
        <title>Whole genome shotgun sequence of Gordonia soli NBRC 108243.</title>
        <authorList>
            <person name="Isaki-Nakamura S."/>
            <person name="Hosoyama A."/>
            <person name="Tsuchikane K."/>
            <person name="Ando Y."/>
            <person name="Baba S."/>
            <person name="Ohji S."/>
            <person name="Hamada M."/>
            <person name="Tamura T."/>
            <person name="Yamazoe A."/>
            <person name="Yamazaki S."/>
            <person name="Fujita N."/>
        </authorList>
    </citation>
    <scope>NUCLEOTIDE SEQUENCE [LARGE SCALE GENOMIC DNA]</scope>
    <source>
        <strain evidence="6 7">NBRC 108243</strain>
    </source>
</reference>
<dbReference type="GO" id="GO:0044550">
    <property type="term" value="P:secondary metabolite biosynthetic process"/>
    <property type="evidence" value="ECO:0007669"/>
    <property type="project" value="TreeGrafter"/>
</dbReference>
<evidence type="ECO:0000313" key="7">
    <source>
        <dbReference type="Proteomes" id="UP000011666"/>
    </source>
</evidence>
<name>M0QRG5_9ACTN</name>
<evidence type="ECO:0000256" key="3">
    <source>
        <dbReference type="ARBA" id="ARBA00022553"/>
    </source>
</evidence>
<proteinExistence type="predicted"/>
<dbReference type="Gene3D" id="1.10.1200.10">
    <property type="entry name" value="ACP-like"/>
    <property type="match status" value="1"/>
</dbReference>
<dbReference type="InterPro" id="IPR009081">
    <property type="entry name" value="PP-bd_ACP"/>
</dbReference>
<feature type="domain" description="Carrier" evidence="5">
    <location>
        <begin position="946"/>
        <end position="1022"/>
    </location>
</feature>
<evidence type="ECO:0000313" key="6">
    <source>
        <dbReference type="EMBL" id="GAC70911.1"/>
    </source>
</evidence>
<dbReference type="SMART" id="SM00823">
    <property type="entry name" value="PKS_PP"/>
    <property type="match status" value="1"/>
</dbReference>
<gene>
    <name evidence="6" type="ORF">GS4_43_00380</name>
</gene>
<dbReference type="GO" id="GO:0031177">
    <property type="term" value="F:phosphopantetheine binding"/>
    <property type="evidence" value="ECO:0007669"/>
    <property type="project" value="InterPro"/>
</dbReference>
<dbReference type="PROSITE" id="PS00012">
    <property type="entry name" value="PHOSPHOPANTETHEINE"/>
    <property type="match status" value="1"/>
</dbReference>
<comment type="caution">
    <text evidence="6">The sequence shown here is derived from an EMBL/GenBank/DDBJ whole genome shotgun (WGS) entry which is preliminary data.</text>
</comment>
<dbReference type="NCBIfam" id="TIGR01733">
    <property type="entry name" value="AA-adenyl-dom"/>
    <property type="match status" value="1"/>
</dbReference>
<dbReference type="Pfam" id="PF00501">
    <property type="entry name" value="AMP-binding"/>
    <property type="match status" value="1"/>
</dbReference>
<dbReference type="InterPro" id="IPR001242">
    <property type="entry name" value="Condensation_dom"/>
</dbReference>
<dbReference type="InterPro" id="IPR020845">
    <property type="entry name" value="AMP-binding_CS"/>
</dbReference>
<organism evidence="6 7">
    <name type="scientific">Gordonia soli NBRC 108243</name>
    <dbReference type="NCBI Taxonomy" id="1223545"/>
    <lineage>
        <taxon>Bacteria</taxon>
        <taxon>Bacillati</taxon>
        <taxon>Actinomycetota</taxon>
        <taxon>Actinomycetes</taxon>
        <taxon>Mycobacteriales</taxon>
        <taxon>Gordoniaceae</taxon>
        <taxon>Gordonia</taxon>
    </lineage>
</organism>
<dbReference type="InterPro" id="IPR023213">
    <property type="entry name" value="CAT-like_dom_sf"/>
</dbReference>
<dbReference type="CDD" id="cd05930">
    <property type="entry name" value="A_NRPS"/>
    <property type="match status" value="1"/>
</dbReference>
<dbReference type="eggNOG" id="COG1020">
    <property type="taxonomic scope" value="Bacteria"/>
</dbReference>
<evidence type="ECO:0000256" key="1">
    <source>
        <dbReference type="ARBA" id="ARBA00001957"/>
    </source>
</evidence>
<dbReference type="InterPro" id="IPR042099">
    <property type="entry name" value="ANL_N_sf"/>
</dbReference>